<organism evidence="2 3">
    <name type="scientific">Dillenia turbinata</name>
    <dbReference type="NCBI Taxonomy" id="194707"/>
    <lineage>
        <taxon>Eukaryota</taxon>
        <taxon>Viridiplantae</taxon>
        <taxon>Streptophyta</taxon>
        <taxon>Embryophyta</taxon>
        <taxon>Tracheophyta</taxon>
        <taxon>Spermatophyta</taxon>
        <taxon>Magnoliopsida</taxon>
        <taxon>eudicotyledons</taxon>
        <taxon>Gunneridae</taxon>
        <taxon>Pentapetalae</taxon>
        <taxon>Dilleniales</taxon>
        <taxon>Dilleniaceae</taxon>
        <taxon>Dillenia</taxon>
    </lineage>
</organism>
<dbReference type="AlphaFoldDB" id="A0AAN8W758"/>
<evidence type="ECO:0000313" key="3">
    <source>
        <dbReference type="Proteomes" id="UP001370490"/>
    </source>
</evidence>
<evidence type="ECO:0000313" key="2">
    <source>
        <dbReference type="EMBL" id="KAK6942626.1"/>
    </source>
</evidence>
<dbReference type="EMBL" id="JBAMMX010000004">
    <property type="protein sequence ID" value="KAK6942626.1"/>
    <property type="molecule type" value="Genomic_DNA"/>
</dbReference>
<reference evidence="2 3" key="1">
    <citation type="submission" date="2023-12" db="EMBL/GenBank/DDBJ databases">
        <title>A high-quality genome assembly for Dillenia turbinata (Dilleniales).</title>
        <authorList>
            <person name="Chanderbali A."/>
        </authorList>
    </citation>
    <scope>NUCLEOTIDE SEQUENCE [LARGE SCALE GENOMIC DNA]</scope>
    <source>
        <strain evidence="2">LSX21</strain>
        <tissue evidence="2">Leaf</tissue>
    </source>
</reference>
<evidence type="ECO:0000256" key="1">
    <source>
        <dbReference type="SAM" id="MobiDB-lite"/>
    </source>
</evidence>
<gene>
    <name evidence="2" type="ORF">RJ641_028003</name>
</gene>
<sequence>MFDLYLCLVGKINAGIDFLEFKPSEIAAAVAIAVSGGANDIEKEKMEAYPQMNTLIGGEEGSDRVVGSIPNSPIGVLDVGCKSMSYKSDELTTVGSCANSSHNSPDNKRRKLDL</sequence>
<keyword evidence="3" id="KW-1185">Reference proteome</keyword>
<feature type="region of interest" description="Disordered" evidence="1">
    <location>
        <begin position="95"/>
        <end position="114"/>
    </location>
</feature>
<comment type="caution">
    <text evidence="2">The sequence shown here is derived from an EMBL/GenBank/DDBJ whole genome shotgun (WGS) entry which is preliminary data.</text>
</comment>
<dbReference type="Proteomes" id="UP001370490">
    <property type="component" value="Unassembled WGS sequence"/>
</dbReference>
<proteinExistence type="predicted"/>
<name>A0AAN8W758_9MAGN</name>
<protein>
    <submittedName>
        <fullName evidence="2">Uncharacterized protein</fullName>
    </submittedName>
</protein>
<feature type="compositionally biased region" description="Polar residues" evidence="1">
    <location>
        <begin position="95"/>
        <end position="104"/>
    </location>
</feature>
<accession>A0AAN8W758</accession>